<dbReference type="InterPro" id="IPR011340">
    <property type="entry name" value="Cys_dSase-rel"/>
</dbReference>
<dbReference type="SUPFAM" id="SSF53383">
    <property type="entry name" value="PLP-dependent transferases"/>
    <property type="match status" value="1"/>
</dbReference>
<dbReference type="Gene3D" id="3.40.640.10">
    <property type="entry name" value="Type I PLP-dependent aspartate aminotransferase-like (Major domain)"/>
    <property type="match status" value="1"/>
</dbReference>
<reference evidence="3" key="1">
    <citation type="journal article" date="2019" name="Int. J. Syst. Evol. Microbiol.">
        <title>The Global Catalogue of Microorganisms (GCM) 10K type strain sequencing project: providing services to taxonomists for standard genome sequencing and annotation.</title>
        <authorList>
            <consortium name="The Broad Institute Genomics Platform"/>
            <consortium name="The Broad Institute Genome Sequencing Center for Infectious Disease"/>
            <person name="Wu L."/>
            <person name="Ma J."/>
        </authorList>
    </citation>
    <scope>NUCLEOTIDE SEQUENCE [LARGE SCALE GENOMIC DNA]</scope>
    <source>
        <strain evidence="3">CCUG 56756</strain>
    </source>
</reference>
<protein>
    <submittedName>
        <fullName evidence="2">Cysteine desulfurase-like protein</fullName>
    </submittedName>
</protein>
<keyword evidence="3" id="KW-1185">Reference proteome</keyword>
<accession>A0ABW3LD50</accession>
<organism evidence="2 3">
    <name type="scientific">Metaplanococcus flavidus</name>
    <dbReference type="NCBI Taxonomy" id="569883"/>
    <lineage>
        <taxon>Bacteria</taxon>
        <taxon>Bacillati</taxon>
        <taxon>Bacillota</taxon>
        <taxon>Bacilli</taxon>
        <taxon>Bacillales</taxon>
        <taxon>Caryophanaceae</taxon>
        <taxon>Metaplanococcus</taxon>
    </lineage>
</organism>
<dbReference type="InterPro" id="IPR015424">
    <property type="entry name" value="PyrdxlP-dep_Trfase"/>
</dbReference>
<dbReference type="EMBL" id="JBHTKI010000020">
    <property type="protein sequence ID" value="MFD1032290.1"/>
    <property type="molecule type" value="Genomic_DNA"/>
</dbReference>
<dbReference type="InterPro" id="IPR015422">
    <property type="entry name" value="PyrdxlP-dep_Trfase_small"/>
</dbReference>
<dbReference type="Proteomes" id="UP001597109">
    <property type="component" value="Unassembled WGS sequence"/>
</dbReference>
<dbReference type="InterPro" id="IPR015421">
    <property type="entry name" value="PyrdxlP-dep_Trfase_major"/>
</dbReference>
<proteinExistence type="predicted"/>
<evidence type="ECO:0000313" key="2">
    <source>
        <dbReference type="EMBL" id="MFD1032290.1"/>
    </source>
</evidence>
<dbReference type="RefSeq" id="WP_379082823.1">
    <property type="nucleotide sequence ID" value="NZ_JBHTKI010000020.1"/>
</dbReference>
<evidence type="ECO:0000259" key="1">
    <source>
        <dbReference type="Pfam" id="PF00266"/>
    </source>
</evidence>
<sequence length="413" mass="45137">MFIVKSTETIFPIEKVRAQFPALERTYKERPAAYFDGPGGSQVVLQAITAITGYMQRGGANLHGTFPSSWETESVISEARAAVADFLNVQANEVAFGANMTTLTIAIANALGKQFKQGDEVVVTEMDHRANVDPWIMMAEDHGLTVRWIPVDKEKLTLDMSNIDTLINEKTKVVALGMASNAIGTIVDLAPAVKRAREVGALVAADAVHAAPHMPIDREAQDIDILLCSAYKFFGPHIGIAAIRENVFKDLVPYKLTTSPSYYPDKLETGTQNHEGIAGIRPAIEFFASFGEGKTRREKILSGYEKIEHYENGLAARLRDGLSQIDKVTLWQAADDVAKTPTVAFQVAGYEPSQVCEFLAEEYSIFTAAGHFYASTLGDVLDVNKTGGWVRAGLAPYNTEEEVDRFIKAIGSL</sequence>
<dbReference type="InterPro" id="IPR000192">
    <property type="entry name" value="Aminotrans_V_dom"/>
</dbReference>
<dbReference type="PANTHER" id="PTHR43586">
    <property type="entry name" value="CYSTEINE DESULFURASE"/>
    <property type="match status" value="1"/>
</dbReference>
<dbReference type="PANTHER" id="PTHR43586:SF21">
    <property type="entry name" value="PYRIDOXAL PHOSPHATE (PLP)-DEPENDENT ASPARTATE AMINOTRANSFERASE SUPERFAMILY"/>
    <property type="match status" value="1"/>
</dbReference>
<dbReference type="Pfam" id="PF00266">
    <property type="entry name" value="Aminotran_5"/>
    <property type="match status" value="1"/>
</dbReference>
<name>A0ABW3LD50_9BACL</name>
<feature type="domain" description="Aminotransferase class V" evidence="1">
    <location>
        <begin position="34"/>
        <end position="406"/>
    </location>
</feature>
<evidence type="ECO:0000313" key="3">
    <source>
        <dbReference type="Proteomes" id="UP001597109"/>
    </source>
</evidence>
<dbReference type="NCBIfam" id="TIGR01976">
    <property type="entry name" value="am_tr_V_VC1184"/>
    <property type="match status" value="1"/>
</dbReference>
<dbReference type="Gene3D" id="3.90.1150.10">
    <property type="entry name" value="Aspartate Aminotransferase, domain 1"/>
    <property type="match status" value="1"/>
</dbReference>
<gene>
    <name evidence="2" type="ORF">ACFQ1X_12690</name>
</gene>
<comment type="caution">
    <text evidence="2">The sequence shown here is derived from an EMBL/GenBank/DDBJ whole genome shotgun (WGS) entry which is preliminary data.</text>
</comment>